<dbReference type="Proteomes" id="UP001065373">
    <property type="component" value="Chromosome"/>
</dbReference>
<sequence>MMPLTKKELYNRLLLARDIDDIHKYRKTVDDVLKWLKLDLEKGDEW</sequence>
<dbReference type="RefSeq" id="WP_261599559.1">
    <property type="nucleotide sequence ID" value="NZ_CP104550.1"/>
</dbReference>
<reference evidence="1" key="1">
    <citation type="submission" date="2022-09" db="EMBL/GenBank/DDBJ databases">
        <title>Characterization of three MwoI isoschizomers from sequenced genome and metagenomes.</title>
        <authorList>
            <person name="Fomenkov A."/>
            <person name="Xu S.Y."/>
            <person name="Roberts R.J."/>
        </authorList>
    </citation>
    <scope>NUCLEOTIDE SEQUENCE</scope>
    <source>
        <strain evidence="1">DSM 2970</strain>
    </source>
</reference>
<evidence type="ECO:0000313" key="1">
    <source>
        <dbReference type="EMBL" id="UXH31534.1"/>
    </source>
</evidence>
<accession>A0A9E7UGG2</accession>
<gene>
    <name evidence="1" type="ORF">N5910_08305</name>
</gene>
<protein>
    <submittedName>
        <fullName evidence="1">Uncharacterized protein</fullName>
    </submittedName>
</protein>
<dbReference type="GeneID" id="75107247"/>
<dbReference type="EMBL" id="CP104550">
    <property type="protein sequence ID" value="UXH31534.1"/>
    <property type="molecule type" value="Genomic_DNA"/>
</dbReference>
<proteinExistence type="predicted"/>
<name>A0A9E7UGG2_METWO</name>
<organism evidence="1">
    <name type="scientific">Methanothermobacter wolfeii</name>
    <name type="common">Methanobacterium wolfei</name>
    <dbReference type="NCBI Taxonomy" id="145261"/>
    <lineage>
        <taxon>Archaea</taxon>
        <taxon>Methanobacteriati</taxon>
        <taxon>Methanobacteriota</taxon>
        <taxon>Methanomada group</taxon>
        <taxon>Methanobacteria</taxon>
        <taxon>Methanobacteriales</taxon>
        <taxon>Methanobacteriaceae</taxon>
        <taxon>Methanothermobacter</taxon>
    </lineage>
</organism>
<dbReference type="AlphaFoldDB" id="A0A9E7UGG2"/>